<dbReference type="SMART" id="SM00320">
    <property type="entry name" value="WD40"/>
    <property type="match status" value="11"/>
</dbReference>
<dbReference type="PRINTS" id="PR00320">
    <property type="entry name" value="GPROTEINBRPT"/>
</dbReference>
<dbReference type="InterPro" id="IPR036322">
    <property type="entry name" value="WD40_repeat_dom_sf"/>
</dbReference>
<feature type="repeat" description="WD" evidence="3">
    <location>
        <begin position="399"/>
        <end position="440"/>
    </location>
</feature>
<dbReference type="InterPro" id="IPR001680">
    <property type="entry name" value="WD40_rpt"/>
</dbReference>
<dbReference type="Proteomes" id="UP001152533">
    <property type="component" value="Unassembled WGS sequence"/>
</dbReference>
<feature type="repeat" description="WD" evidence="3">
    <location>
        <begin position="537"/>
        <end position="578"/>
    </location>
</feature>
<accession>A0A9W4RVX6</accession>
<reference evidence="4" key="1">
    <citation type="submission" date="2022-08" db="EMBL/GenBank/DDBJ databases">
        <authorList>
            <person name="Giroux E."/>
            <person name="Giroux E."/>
        </authorList>
    </citation>
    <scope>NUCLEOTIDE SEQUENCE</scope>
    <source>
        <strain evidence="4">H1091258</strain>
    </source>
</reference>
<dbReference type="PANTHER" id="PTHR19848">
    <property type="entry name" value="WD40 REPEAT PROTEIN"/>
    <property type="match status" value="1"/>
</dbReference>
<organism evidence="4 5">
    <name type="scientific">Colletotrichum noveboracense</name>
    <dbReference type="NCBI Taxonomy" id="2664923"/>
    <lineage>
        <taxon>Eukaryota</taxon>
        <taxon>Fungi</taxon>
        <taxon>Dikarya</taxon>
        <taxon>Ascomycota</taxon>
        <taxon>Pezizomycotina</taxon>
        <taxon>Sordariomycetes</taxon>
        <taxon>Hypocreomycetidae</taxon>
        <taxon>Glomerellales</taxon>
        <taxon>Glomerellaceae</taxon>
        <taxon>Colletotrichum</taxon>
        <taxon>Colletotrichum gloeosporioides species complex</taxon>
    </lineage>
</organism>
<name>A0A9W4RVX6_9PEZI</name>
<dbReference type="InterPro" id="IPR015943">
    <property type="entry name" value="WD40/YVTN_repeat-like_dom_sf"/>
</dbReference>
<feature type="repeat" description="WD" evidence="3">
    <location>
        <begin position="283"/>
        <end position="316"/>
    </location>
</feature>
<dbReference type="SUPFAM" id="SSF50978">
    <property type="entry name" value="WD40 repeat-like"/>
    <property type="match status" value="2"/>
</dbReference>
<dbReference type="PANTHER" id="PTHR19848:SF8">
    <property type="entry name" value="F-BOX AND WD REPEAT DOMAIN CONTAINING 7"/>
    <property type="match status" value="1"/>
</dbReference>
<dbReference type="EMBL" id="CAMGZC010000481">
    <property type="protein sequence ID" value="CAI0647872.1"/>
    <property type="molecule type" value="Genomic_DNA"/>
</dbReference>
<feature type="repeat" description="WD" evidence="3">
    <location>
        <begin position="496"/>
        <end position="537"/>
    </location>
</feature>
<dbReference type="PROSITE" id="PS50082">
    <property type="entry name" value="WD_REPEATS_2"/>
    <property type="match status" value="8"/>
</dbReference>
<protein>
    <recommendedName>
        <fullName evidence="6">WD40 repeat-like protein</fullName>
    </recommendedName>
</protein>
<feature type="repeat" description="WD" evidence="3">
    <location>
        <begin position="357"/>
        <end position="398"/>
    </location>
</feature>
<dbReference type="CDD" id="cd00200">
    <property type="entry name" value="WD40"/>
    <property type="match status" value="1"/>
</dbReference>
<dbReference type="InterPro" id="IPR019775">
    <property type="entry name" value="WD40_repeat_CS"/>
</dbReference>
<gene>
    <name evidence="4" type="ORF">CGXH109_LOCUS69970</name>
</gene>
<evidence type="ECO:0000256" key="3">
    <source>
        <dbReference type="PROSITE-ProRule" id="PRU00221"/>
    </source>
</evidence>
<dbReference type="Pfam" id="PF00400">
    <property type="entry name" value="WD40"/>
    <property type="match status" value="9"/>
</dbReference>
<evidence type="ECO:0000256" key="2">
    <source>
        <dbReference type="ARBA" id="ARBA00022737"/>
    </source>
</evidence>
<keyword evidence="2" id="KW-0677">Repeat</keyword>
<evidence type="ECO:0000313" key="4">
    <source>
        <dbReference type="EMBL" id="CAI0647872.1"/>
    </source>
</evidence>
<dbReference type="Gene3D" id="2.130.10.10">
    <property type="entry name" value="YVTN repeat-like/Quinoprotein amine dehydrogenase"/>
    <property type="match status" value="4"/>
</dbReference>
<keyword evidence="5" id="KW-1185">Reference proteome</keyword>
<keyword evidence="1 3" id="KW-0853">WD repeat</keyword>
<dbReference type="PROSITE" id="PS00678">
    <property type="entry name" value="WD_REPEATS_1"/>
    <property type="match status" value="4"/>
</dbReference>
<dbReference type="InterPro" id="IPR020472">
    <property type="entry name" value="WD40_PAC1"/>
</dbReference>
<evidence type="ECO:0000256" key="1">
    <source>
        <dbReference type="ARBA" id="ARBA00022574"/>
    </source>
</evidence>
<feature type="repeat" description="WD" evidence="3">
    <location>
        <begin position="317"/>
        <end position="349"/>
    </location>
</feature>
<evidence type="ECO:0000313" key="5">
    <source>
        <dbReference type="Proteomes" id="UP001152533"/>
    </source>
</evidence>
<feature type="repeat" description="WD" evidence="3">
    <location>
        <begin position="441"/>
        <end position="472"/>
    </location>
</feature>
<feature type="repeat" description="WD" evidence="3">
    <location>
        <begin position="89"/>
        <end position="130"/>
    </location>
</feature>
<dbReference type="AlphaFoldDB" id="A0A9W4RVX6"/>
<sequence length="675" mass="73998">MPLAYGGALAFCPTSNSIRRKFWDQRVRFLKDSRGISEKESLLQALKGQSGTVTAMTFSPDGKVLASCSSYANVIMLWHTATGELWRALEGHSSPVRTAVFSPDGELIASGSEDGMIKLWHTTSGKLKQTLNSSRQVVGKITALAFLQDHKTVASSSDSNKPNGYSIATWNIETGCFQTILRGPSNPQYQATFSPDGKWAALVLQDENTEDDIIVQVLDMKTYHHEPIFKMSESFVAAPAFSKDSKFVVTASTHRTPFLVQFQLWSTEERTVNSKFKGQAFTTAIAFSPDQRYLASATSDANVEIWDITTGDMKHAYTGNDGWVTAVAFSSSGRVVAAGSGNGHVRLWDTTLDTSSLKPYEDRVDSVDVSPNGKLVASTSSDKTVRLWNVATGRCETILEGHTDRITTAVFSPTGELIASASCDKTIRLWDTRTGKYRRHLRGHTNDVTSVCFSSHGTTIAPASKDRTVRLWCTNKDWRLTLPALLAPSKESSKTFEGHRLSVNAVCFSPDGKAVVSASDDGTARVWNIETGSHVSLTGGKARFIAVAFSTNGTKVAAASADRNIRWWDVDNGYNAGEMKAPGQYRYGHGMTQSEGAYYLKVSGCLLDGFSPPSTYGFWTFPFHENGEEWIKHNGREMLKPPEEYRANCLAMQGNTVVQGHRNGKVTFLELDLSP</sequence>
<proteinExistence type="predicted"/>
<evidence type="ECO:0008006" key="6">
    <source>
        <dbReference type="Google" id="ProtNLM"/>
    </source>
</evidence>
<dbReference type="PROSITE" id="PS50294">
    <property type="entry name" value="WD_REPEATS_REGION"/>
    <property type="match status" value="8"/>
</dbReference>
<comment type="caution">
    <text evidence="4">The sequence shown here is derived from an EMBL/GenBank/DDBJ whole genome shotgun (WGS) entry which is preliminary data.</text>
</comment>